<dbReference type="SUPFAM" id="SSF53098">
    <property type="entry name" value="Ribonuclease H-like"/>
    <property type="match status" value="1"/>
</dbReference>
<evidence type="ECO:0000259" key="1">
    <source>
        <dbReference type="PROSITE" id="PS50994"/>
    </source>
</evidence>
<dbReference type="EMBL" id="MFHI01000031">
    <property type="protein sequence ID" value="OGF78274.1"/>
    <property type="molecule type" value="Genomic_DNA"/>
</dbReference>
<organism evidence="2 3">
    <name type="scientific">Candidatus Giovannonibacteria bacterium RIFCSPHIGHO2_02_43_13</name>
    <dbReference type="NCBI Taxonomy" id="1798330"/>
    <lineage>
        <taxon>Bacteria</taxon>
        <taxon>Candidatus Giovannoniibacteriota</taxon>
    </lineage>
</organism>
<feature type="domain" description="Integrase catalytic" evidence="1">
    <location>
        <begin position="139"/>
        <end position="300"/>
    </location>
</feature>
<dbReference type="GO" id="GO:0003676">
    <property type="term" value="F:nucleic acid binding"/>
    <property type="evidence" value="ECO:0007669"/>
    <property type="project" value="InterPro"/>
</dbReference>
<dbReference type="InterPro" id="IPR001584">
    <property type="entry name" value="Integrase_cat-core"/>
</dbReference>
<dbReference type="Proteomes" id="UP000178425">
    <property type="component" value="Unassembled WGS sequence"/>
</dbReference>
<dbReference type="GO" id="GO:0004803">
    <property type="term" value="F:transposase activity"/>
    <property type="evidence" value="ECO:0007669"/>
    <property type="project" value="TreeGrafter"/>
</dbReference>
<gene>
    <name evidence="2" type="ORF">A2W54_00400</name>
</gene>
<dbReference type="InterPro" id="IPR051917">
    <property type="entry name" value="Transposase-Integrase"/>
</dbReference>
<dbReference type="InterPro" id="IPR036397">
    <property type="entry name" value="RNaseH_sf"/>
</dbReference>
<comment type="caution">
    <text evidence="2">The sequence shown here is derived from an EMBL/GenBank/DDBJ whole genome shotgun (WGS) entry which is preliminary data.</text>
</comment>
<dbReference type="NCBIfam" id="NF033563">
    <property type="entry name" value="transpos_IS30"/>
    <property type="match status" value="1"/>
</dbReference>
<dbReference type="PANTHER" id="PTHR10948:SF23">
    <property type="entry name" value="TRANSPOSASE INSI FOR INSERTION SEQUENCE ELEMENT IS30A-RELATED"/>
    <property type="match status" value="1"/>
</dbReference>
<dbReference type="InterPro" id="IPR012337">
    <property type="entry name" value="RNaseH-like_sf"/>
</dbReference>
<dbReference type="PANTHER" id="PTHR10948">
    <property type="entry name" value="TRANSPOSASE"/>
    <property type="match status" value="1"/>
</dbReference>
<proteinExistence type="predicted"/>
<evidence type="ECO:0000313" key="3">
    <source>
        <dbReference type="Proteomes" id="UP000178425"/>
    </source>
</evidence>
<sequence>MSSKGYSIRNIAEALKRSVSTISDEISNNSTRGKYNPRKAQHKAYVRRKYSKYQGMKIVGNKHLKKFVDKHLYDDQSPRAISGRIKTQEKKITLVSKDSIHRYIMSVYGRRIEVHRKKRKQRRRRKRPKYSKLDDRTFINKRPKYIDKRMCMGDAEADFIVSGKTGKGILLVVVDRKTRVAFIEKISKVSVLNVHKAFSKIKQRFPEMKTITADNDILLQKHKELEILLKVKIYFCHPYHSWEKGTVENTNKYIRRDIPKGSNISFYSRSFIHKLEQKLNRRIMECLKFRTPDEALREEKRKRKVKR</sequence>
<name>A0A1F5WRN7_9BACT</name>
<dbReference type="InterPro" id="IPR053392">
    <property type="entry name" value="Transposase_IS30-like"/>
</dbReference>
<evidence type="ECO:0000313" key="2">
    <source>
        <dbReference type="EMBL" id="OGF78274.1"/>
    </source>
</evidence>
<dbReference type="GO" id="GO:0032196">
    <property type="term" value="P:transposition"/>
    <property type="evidence" value="ECO:0007669"/>
    <property type="project" value="TreeGrafter"/>
</dbReference>
<accession>A0A1F5WRN7</accession>
<dbReference type="Gene3D" id="3.30.420.10">
    <property type="entry name" value="Ribonuclease H-like superfamily/Ribonuclease H"/>
    <property type="match status" value="1"/>
</dbReference>
<protein>
    <recommendedName>
        <fullName evidence="1">Integrase catalytic domain-containing protein</fullName>
    </recommendedName>
</protein>
<dbReference type="GO" id="GO:0015074">
    <property type="term" value="P:DNA integration"/>
    <property type="evidence" value="ECO:0007669"/>
    <property type="project" value="InterPro"/>
</dbReference>
<dbReference type="GO" id="GO:0005829">
    <property type="term" value="C:cytosol"/>
    <property type="evidence" value="ECO:0007669"/>
    <property type="project" value="TreeGrafter"/>
</dbReference>
<dbReference type="PROSITE" id="PS50994">
    <property type="entry name" value="INTEGRASE"/>
    <property type="match status" value="1"/>
</dbReference>
<dbReference type="AlphaFoldDB" id="A0A1F5WRN7"/>
<reference evidence="2 3" key="1">
    <citation type="journal article" date="2016" name="Nat. Commun.">
        <title>Thousands of microbial genomes shed light on interconnected biogeochemical processes in an aquifer system.</title>
        <authorList>
            <person name="Anantharaman K."/>
            <person name="Brown C.T."/>
            <person name="Hug L.A."/>
            <person name="Sharon I."/>
            <person name="Castelle C.J."/>
            <person name="Probst A.J."/>
            <person name="Thomas B.C."/>
            <person name="Singh A."/>
            <person name="Wilkins M.J."/>
            <person name="Karaoz U."/>
            <person name="Brodie E.L."/>
            <person name="Williams K.H."/>
            <person name="Hubbard S.S."/>
            <person name="Banfield J.F."/>
        </authorList>
    </citation>
    <scope>NUCLEOTIDE SEQUENCE [LARGE SCALE GENOMIC DNA]</scope>
</reference>